<dbReference type="CDD" id="cd07721">
    <property type="entry name" value="yflN-like_MBL-fold"/>
    <property type="match status" value="1"/>
</dbReference>
<gene>
    <name evidence="5" type="ORF">JOD01_001026</name>
</gene>
<name>A0A939BRF8_9BACL</name>
<comment type="caution">
    <text evidence="5">The sequence shown here is derived from an EMBL/GenBank/DDBJ whole genome shotgun (WGS) entry which is preliminary data.</text>
</comment>
<organism evidence="5 6">
    <name type="scientific">Brevibacillus fulvus</name>
    <dbReference type="NCBI Taxonomy" id="1125967"/>
    <lineage>
        <taxon>Bacteria</taxon>
        <taxon>Bacillati</taxon>
        <taxon>Bacillota</taxon>
        <taxon>Bacilli</taxon>
        <taxon>Bacillales</taxon>
        <taxon>Paenibacillaceae</taxon>
        <taxon>Brevibacillus</taxon>
    </lineage>
</organism>
<protein>
    <submittedName>
        <fullName evidence="5">Glyoxylase-like metal-dependent hydrolase (Beta-lactamase superfamily II)</fullName>
    </submittedName>
</protein>
<comment type="function">
    <text evidence="2">Counteracts the endogenous Pycsar antiviral defense system. Phosphodiesterase that enables metal-dependent hydrolysis of host cyclic nucleotide Pycsar defense signals such as cCMP and cUMP.</text>
</comment>
<dbReference type="EMBL" id="JAFBEB010000002">
    <property type="protein sequence ID" value="MBM7589428.1"/>
    <property type="molecule type" value="Genomic_DNA"/>
</dbReference>
<evidence type="ECO:0000313" key="5">
    <source>
        <dbReference type="EMBL" id="MBM7589428.1"/>
    </source>
</evidence>
<dbReference type="Pfam" id="PF00753">
    <property type="entry name" value="Lactamase_B"/>
    <property type="match status" value="1"/>
</dbReference>
<evidence type="ECO:0000259" key="4">
    <source>
        <dbReference type="SMART" id="SM00849"/>
    </source>
</evidence>
<comment type="catalytic activity">
    <reaction evidence="1">
        <text>3',5'-cyclic CMP + H2O = CMP + H(+)</text>
        <dbReference type="Rhea" id="RHEA:72675"/>
        <dbReference type="ChEBI" id="CHEBI:15377"/>
        <dbReference type="ChEBI" id="CHEBI:15378"/>
        <dbReference type="ChEBI" id="CHEBI:58003"/>
        <dbReference type="ChEBI" id="CHEBI:60377"/>
    </reaction>
    <physiologicalReaction direction="left-to-right" evidence="1">
        <dbReference type="Rhea" id="RHEA:72676"/>
    </physiologicalReaction>
</comment>
<feature type="domain" description="Metallo-beta-lactamase" evidence="4">
    <location>
        <begin position="45"/>
        <end position="255"/>
    </location>
</feature>
<dbReference type="InterPro" id="IPR050855">
    <property type="entry name" value="NDM-1-like"/>
</dbReference>
<dbReference type="Gene3D" id="3.60.15.10">
    <property type="entry name" value="Ribonuclease Z/Hydroxyacylglutathione hydrolase-like"/>
    <property type="match status" value="1"/>
</dbReference>
<dbReference type="InterPro" id="IPR001279">
    <property type="entry name" value="Metallo-B-lactamas"/>
</dbReference>
<evidence type="ECO:0000256" key="2">
    <source>
        <dbReference type="ARBA" id="ARBA00034301"/>
    </source>
</evidence>
<dbReference type="PANTHER" id="PTHR42951:SF17">
    <property type="entry name" value="METALLO-BETA-LACTAMASE DOMAIN-CONTAINING PROTEIN"/>
    <property type="match status" value="1"/>
</dbReference>
<dbReference type="InterPro" id="IPR036866">
    <property type="entry name" value="RibonucZ/Hydroxyglut_hydro"/>
</dbReference>
<dbReference type="Proteomes" id="UP000717624">
    <property type="component" value="Unassembled WGS sequence"/>
</dbReference>
<evidence type="ECO:0000256" key="1">
    <source>
        <dbReference type="ARBA" id="ARBA00034221"/>
    </source>
</evidence>
<keyword evidence="5" id="KW-0378">Hydrolase</keyword>
<dbReference type="SMART" id="SM00849">
    <property type="entry name" value="Lactamase_B"/>
    <property type="match status" value="1"/>
</dbReference>
<evidence type="ECO:0000256" key="3">
    <source>
        <dbReference type="ARBA" id="ARBA00048505"/>
    </source>
</evidence>
<comment type="catalytic activity">
    <reaction evidence="3">
        <text>3',5'-cyclic UMP + H2O = UMP + H(+)</text>
        <dbReference type="Rhea" id="RHEA:70575"/>
        <dbReference type="ChEBI" id="CHEBI:15377"/>
        <dbReference type="ChEBI" id="CHEBI:15378"/>
        <dbReference type="ChEBI" id="CHEBI:57865"/>
        <dbReference type="ChEBI" id="CHEBI:184387"/>
    </reaction>
    <physiologicalReaction direction="left-to-right" evidence="3">
        <dbReference type="Rhea" id="RHEA:70576"/>
    </physiologicalReaction>
</comment>
<reference evidence="5" key="1">
    <citation type="submission" date="2021-01" db="EMBL/GenBank/DDBJ databases">
        <title>Genomic Encyclopedia of Type Strains, Phase IV (KMG-IV): sequencing the most valuable type-strain genomes for metagenomic binning, comparative biology and taxonomic classification.</title>
        <authorList>
            <person name="Goeker M."/>
        </authorList>
    </citation>
    <scope>NUCLEOTIDE SEQUENCE</scope>
    <source>
        <strain evidence="5">DSM 25523</strain>
    </source>
</reference>
<dbReference type="GO" id="GO:0016787">
    <property type="term" value="F:hydrolase activity"/>
    <property type="evidence" value="ECO:0007669"/>
    <property type="project" value="UniProtKB-KW"/>
</dbReference>
<proteinExistence type="predicted"/>
<keyword evidence="6" id="KW-1185">Reference proteome</keyword>
<accession>A0A939BRF8</accession>
<dbReference type="PANTHER" id="PTHR42951">
    <property type="entry name" value="METALLO-BETA-LACTAMASE DOMAIN-CONTAINING"/>
    <property type="match status" value="1"/>
</dbReference>
<sequence length="288" mass="31762">MKQEESFMDQQMSYGSDYKFIPTTSIGSGTGVEALPDLYSYTVQIVNIQLVGDPRTTDFVLVDAGMPGSAEEIISVSENRFGTNSRPKAIILTHGHFDHVGAVIELVKHWEVPVYAHELEMPYLVGQKSYPEPDPTVEGGLVAKMSPLFPTEPIHLGNHVKPLPADGSVPYMPGFKWIHTPGHSPGHVSLFRETDRALLAGDAFVTVKQEYLYNVFTQEQEISGPPRYLTTDWNAAKQSVMKLAALKPTVAVTGHGLPMSGQLLTDSLEKLVENFDQMAKPDYGKYVN</sequence>
<dbReference type="SUPFAM" id="SSF56281">
    <property type="entry name" value="Metallo-hydrolase/oxidoreductase"/>
    <property type="match status" value="1"/>
</dbReference>
<dbReference type="AlphaFoldDB" id="A0A939BRF8"/>
<evidence type="ECO:0000313" key="6">
    <source>
        <dbReference type="Proteomes" id="UP000717624"/>
    </source>
</evidence>